<evidence type="ECO:0000313" key="8">
    <source>
        <dbReference type="EMBL" id="TPX37956.1"/>
    </source>
</evidence>
<protein>
    <recommendedName>
        <fullName evidence="10">Flavin-containing monooxygenase</fullName>
    </recommendedName>
</protein>
<dbReference type="SUPFAM" id="SSF51905">
    <property type="entry name" value="FAD/NAD(P)-binding domain"/>
    <property type="match status" value="2"/>
</dbReference>
<evidence type="ECO:0000256" key="7">
    <source>
        <dbReference type="ARBA" id="ARBA00023033"/>
    </source>
</evidence>
<dbReference type="GeneID" id="42001505"/>
<keyword evidence="9" id="KW-1185">Reference proteome</keyword>
<dbReference type="InterPro" id="IPR050346">
    <property type="entry name" value="FMO-like"/>
</dbReference>
<organism evidence="8 9">
    <name type="scientific">Synchytrium microbalum</name>
    <dbReference type="NCBI Taxonomy" id="1806994"/>
    <lineage>
        <taxon>Eukaryota</taxon>
        <taxon>Fungi</taxon>
        <taxon>Fungi incertae sedis</taxon>
        <taxon>Chytridiomycota</taxon>
        <taxon>Chytridiomycota incertae sedis</taxon>
        <taxon>Chytridiomycetes</taxon>
        <taxon>Synchytriales</taxon>
        <taxon>Synchytriaceae</taxon>
        <taxon>Synchytrium</taxon>
    </lineage>
</organism>
<evidence type="ECO:0000256" key="5">
    <source>
        <dbReference type="ARBA" id="ARBA00022857"/>
    </source>
</evidence>
<evidence type="ECO:0000256" key="4">
    <source>
        <dbReference type="ARBA" id="ARBA00022827"/>
    </source>
</evidence>
<keyword evidence="4" id="KW-0274">FAD</keyword>
<reference evidence="8 9" key="1">
    <citation type="journal article" date="2019" name="Sci. Rep.">
        <title>Comparative genomics of chytrid fungi reveal insights into the obligate biotrophic and pathogenic lifestyle of Synchytrium endobioticum.</title>
        <authorList>
            <person name="van de Vossenberg B.T.L.H."/>
            <person name="Warris S."/>
            <person name="Nguyen H.D.T."/>
            <person name="van Gent-Pelzer M.P.E."/>
            <person name="Joly D.L."/>
            <person name="van de Geest H.C."/>
            <person name="Bonants P.J.M."/>
            <person name="Smith D.S."/>
            <person name="Levesque C.A."/>
            <person name="van der Lee T.A.J."/>
        </authorList>
    </citation>
    <scope>NUCLEOTIDE SEQUENCE [LARGE SCALE GENOMIC DNA]</scope>
    <source>
        <strain evidence="8 9">JEL517</strain>
    </source>
</reference>
<dbReference type="InterPro" id="IPR036188">
    <property type="entry name" value="FAD/NAD-bd_sf"/>
</dbReference>
<dbReference type="EMBL" id="QEAO01000001">
    <property type="protein sequence ID" value="TPX37956.1"/>
    <property type="molecule type" value="Genomic_DNA"/>
</dbReference>
<dbReference type="Proteomes" id="UP000319731">
    <property type="component" value="Unassembled WGS sequence"/>
</dbReference>
<dbReference type="FunFam" id="3.50.50.60:FF:000138">
    <property type="entry name" value="Flavin-containing monooxygenase"/>
    <property type="match status" value="1"/>
</dbReference>
<evidence type="ECO:0000256" key="1">
    <source>
        <dbReference type="ARBA" id="ARBA00001974"/>
    </source>
</evidence>
<dbReference type="AlphaFoldDB" id="A0A507CID9"/>
<dbReference type="Gene3D" id="3.50.50.60">
    <property type="entry name" value="FAD/NAD(P)-binding domain"/>
    <property type="match status" value="2"/>
</dbReference>
<dbReference type="GO" id="GO:0050660">
    <property type="term" value="F:flavin adenine dinucleotide binding"/>
    <property type="evidence" value="ECO:0007669"/>
    <property type="project" value="InterPro"/>
</dbReference>
<dbReference type="RefSeq" id="XP_031027671.1">
    <property type="nucleotide sequence ID" value="XM_031166208.1"/>
</dbReference>
<keyword evidence="3" id="KW-0285">Flavoprotein</keyword>
<comment type="cofactor">
    <cofactor evidence="1">
        <name>FAD</name>
        <dbReference type="ChEBI" id="CHEBI:57692"/>
    </cofactor>
</comment>
<comment type="caution">
    <text evidence="8">The sequence shown here is derived from an EMBL/GenBank/DDBJ whole genome shotgun (WGS) entry which is preliminary data.</text>
</comment>
<dbReference type="GO" id="GO:0004499">
    <property type="term" value="F:N,N-dimethylaniline monooxygenase activity"/>
    <property type="evidence" value="ECO:0007669"/>
    <property type="project" value="InterPro"/>
</dbReference>
<keyword evidence="5" id="KW-0521">NADP</keyword>
<keyword evidence="7" id="KW-0503">Monooxygenase</keyword>
<evidence type="ECO:0000313" key="9">
    <source>
        <dbReference type="Proteomes" id="UP000319731"/>
    </source>
</evidence>
<dbReference type="InterPro" id="IPR020946">
    <property type="entry name" value="Flavin_mOase-like"/>
</dbReference>
<evidence type="ECO:0000256" key="3">
    <source>
        <dbReference type="ARBA" id="ARBA00022630"/>
    </source>
</evidence>
<comment type="similarity">
    <text evidence="2">Belongs to the FMO family.</text>
</comment>
<dbReference type="PANTHER" id="PTHR23023">
    <property type="entry name" value="DIMETHYLANILINE MONOOXYGENASE"/>
    <property type="match status" value="1"/>
</dbReference>
<evidence type="ECO:0000256" key="2">
    <source>
        <dbReference type="ARBA" id="ARBA00009183"/>
    </source>
</evidence>
<accession>A0A507CID9</accession>
<dbReference type="InterPro" id="IPR000960">
    <property type="entry name" value="Flavin_mOase"/>
</dbReference>
<dbReference type="STRING" id="1806994.A0A507CID9"/>
<evidence type="ECO:0008006" key="10">
    <source>
        <dbReference type="Google" id="ProtNLM"/>
    </source>
</evidence>
<dbReference type="GO" id="GO:0050661">
    <property type="term" value="F:NADP binding"/>
    <property type="evidence" value="ECO:0007669"/>
    <property type="project" value="InterPro"/>
</dbReference>
<dbReference type="PIRSF" id="PIRSF000332">
    <property type="entry name" value="FMO"/>
    <property type="match status" value="1"/>
</dbReference>
<proteinExistence type="inferred from homology"/>
<keyword evidence="6" id="KW-0560">Oxidoreductase</keyword>
<name>A0A507CID9_9FUNG</name>
<dbReference type="OrthoDB" id="66881at2759"/>
<dbReference type="Pfam" id="PF00743">
    <property type="entry name" value="FMO-like"/>
    <property type="match status" value="2"/>
</dbReference>
<evidence type="ECO:0000256" key="6">
    <source>
        <dbReference type="ARBA" id="ARBA00023002"/>
    </source>
</evidence>
<gene>
    <name evidence="8" type="ORF">SmJEL517_g00278</name>
</gene>
<sequence>MNSAKKIQRVAIVGGGGIAGLAAIKHLKDSFEIAAFERFDYIGGIWHVEETQLLLAFAMHYTEQTSSDITSLRTPLPDATEQITSAIYPNLVTNLPPDLMSIRGFPFKHPDTFPHHRAVLKYIHELSDHFQLKKHIVFNTIVTDVRYQDGFWIVKRMAAKNGVVVGSQVVDERFDAVVVCNGHYSATYASDIPVDSFKGRVIHSHDYRHASEFKDKVVVVVGAGPSGLDIANEISKITKSYLSVRNPTALHPLFAGSNVNLVPQIKSIDEHLITFSDRQQVRADILLLATGYLYSYPFLKSIPDLITDGKTVHNLYKYLFYIPNPTLAFPGLPMKIEPFTIVDYQCQAIKQVFSGEAKLPSIEAMRQFEVEKAKTRGVALDSRKYMGFDPLRSQVDYHMSLVKEFGGPPVDEPEEKVKRRERIFDERRRIYSHKL</sequence>